<dbReference type="InterPro" id="IPR012767">
    <property type="entry name" value="Trehalose_TreY"/>
</dbReference>
<proteinExistence type="predicted"/>
<reference evidence="3 4" key="1">
    <citation type="submission" date="2020-07" db="EMBL/GenBank/DDBJ databases">
        <title>Sequencing the genomes of 1000 actinobacteria strains.</title>
        <authorList>
            <person name="Klenk H.-P."/>
        </authorList>
    </citation>
    <scope>NUCLEOTIDE SEQUENCE [LARGE SCALE GENOMIC DNA]</scope>
    <source>
        <strain evidence="3 4">DSM 42178</strain>
    </source>
</reference>
<dbReference type="InterPro" id="IPR013797">
    <property type="entry name" value="Maltooligo_trehalose_synth_4"/>
</dbReference>
<accession>A0A852ZP53</accession>
<dbReference type="Pfam" id="PF00128">
    <property type="entry name" value="Alpha-amylase"/>
    <property type="match status" value="1"/>
</dbReference>
<dbReference type="GO" id="GO:0005992">
    <property type="term" value="P:trehalose biosynthetic process"/>
    <property type="evidence" value="ECO:0007669"/>
    <property type="project" value="TreeGrafter"/>
</dbReference>
<feature type="region of interest" description="Disordered" evidence="1">
    <location>
        <begin position="731"/>
        <end position="757"/>
    </location>
</feature>
<gene>
    <name evidence="3" type="ORF">FHU37_000180</name>
</gene>
<dbReference type="Gene3D" id="1.10.10.470">
    <property type="entry name" value="Maltooligosyl trehalose synthase, domain 4"/>
    <property type="match status" value="1"/>
</dbReference>
<dbReference type="InterPro" id="IPR017853">
    <property type="entry name" value="GH"/>
</dbReference>
<keyword evidence="3" id="KW-0413">Isomerase</keyword>
<feature type="compositionally biased region" description="Low complexity" evidence="1">
    <location>
        <begin position="732"/>
        <end position="745"/>
    </location>
</feature>
<dbReference type="Proteomes" id="UP000567795">
    <property type="component" value="Unassembled WGS sequence"/>
</dbReference>
<protein>
    <submittedName>
        <fullName evidence="3">(1-&gt;4)-alpha-D-glucan 1-alpha-D-glucosylmutase</fullName>
        <ecNumber evidence="3">5.4.99.15</ecNumber>
    </submittedName>
</protein>
<dbReference type="InterPro" id="IPR006047">
    <property type="entry name" value="GH13_cat_dom"/>
</dbReference>
<dbReference type="GO" id="GO:0030980">
    <property type="term" value="P:alpha-glucan catabolic process"/>
    <property type="evidence" value="ECO:0007669"/>
    <property type="project" value="TreeGrafter"/>
</dbReference>
<feature type="compositionally biased region" description="Pro residues" evidence="1">
    <location>
        <begin position="373"/>
        <end position="383"/>
    </location>
</feature>
<feature type="domain" description="Glycosyl hydrolase family 13 catalytic" evidence="2">
    <location>
        <begin position="9"/>
        <end position="726"/>
    </location>
</feature>
<dbReference type="AlphaFoldDB" id="A0A852ZP53"/>
<sequence>MPTATYRLQLQPRFDFDAAAAAVPYLASLGVSHLHLSPILQATPGSTHGYDVVDHGRVSADLGGEAGLRRLAGAARAHGLGLVVDCVPNHMAVPVPQYLSAPLWGVLRDGPTAPSARWFDVDWSVPGGRMLLPVLRERLAAALPELRVDVLGAGEARAHCPAGTPVLRYHDHVLPLRPGTEGLPLAELLDRQWYRLAWWRLGRTELNYRRFFTITSLIGLRVEDPEVFAATHATLLRLVAEGLVDGLRIDHPDGLADPRGYLRRLAEAAGGRWTVVEKILTGEERLPRDWPCAGTTGYDVLRRIDGLFVDQPGVRRITEHYRCFTDEARGADDGARFEDVARRATRQVVTEELAAEVGRLTRLATRICQEEPLPAPPGAPERPSPAAGPTSGAVARPAGTPRRVCLRDHAPSALRTAVEELLVALPVYRPYVVPGEPAPARSALLLERAADPARYAFPTDAEAEAVDVVVDLALGRLGRSPAKDEFVARFAQTASATAAKGVEDTAFYRWVPLLSVNEVGGSPEDPGVLPSDFHAYCGYLQRDWPVGMTTLSTHDTKRSADARARLAVLAEVPEVWRRVCGQWAAASRRHLVGGLPDRHTQYLVWQTLLAAWPVDEERLTGTVLKSLREAKTRTTWTERDEVFEQAVVRYVRALLADPAFTGPDGAVGQLVERLRPAERCVALGALLVQLTMPGVPDVYQGGEGELRTLVDPDNRRPVDFAALRERLERLDGPGAADGTDVTGGTAPPGPPEGADLGTEKHWVTARALRLRRRRPEWFGPDSSYLPLHGRGPRAAHLTVFSRAERVITAVTRLPERLERAGGWEDTELPLPWRPSGGSWTDLLTGRAYPGGAAVRVADLFARLPVALLVADGGDAHGGGDAVGGAAAGR</sequence>
<feature type="region of interest" description="Disordered" evidence="1">
    <location>
        <begin position="371"/>
        <end position="402"/>
    </location>
</feature>
<keyword evidence="4" id="KW-1185">Reference proteome</keyword>
<name>A0A852ZP53_9ACTN</name>
<comment type="caution">
    <text evidence="3">The sequence shown here is derived from an EMBL/GenBank/DDBJ whole genome shotgun (WGS) entry which is preliminary data.</text>
</comment>
<dbReference type="SMART" id="SM00642">
    <property type="entry name" value="Aamy"/>
    <property type="match status" value="1"/>
</dbReference>
<dbReference type="PANTHER" id="PTHR10357:SF216">
    <property type="entry name" value="MALTOOLIGOSYL TREHALOSE SYNTHASE-RELATED"/>
    <property type="match status" value="1"/>
</dbReference>
<dbReference type="PANTHER" id="PTHR10357">
    <property type="entry name" value="ALPHA-AMYLASE FAMILY MEMBER"/>
    <property type="match status" value="1"/>
</dbReference>
<organism evidence="3 4">
    <name type="scientific">Allostreptomyces psammosilenae</name>
    <dbReference type="NCBI Taxonomy" id="1892865"/>
    <lineage>
        <taxon>Bacteria</taxon>
        <taxon>Bacillati</taxon>
        <taxon>Actinomycetota</taxon>
        <taxon>Actinomycetes</taxon>
        <taxon>Kitasatosporales</taxon>
        <taxon>Streptomycetaceae</taxon>
        <taxon>Allostreptomyces</taxon>
    </lineage>
</organism>
<dbReference type="CDD" id="cd11336">
    <property type="entry name" value="AmyAc_MTSase"/>
    <property type="match status" value="1"/>
</dbReference>
<dbReference type="SUPFAM" id="SSF51445">
    <property type="entry name" value="(Trans)glycosidases"/>
    <property type="match status" value="1"/>
</dbReference>
<dbReference type="Gene3D" id="3.20.20.80">
    <property type="entry name" value="Glycosidases"/>
    <property type="match status" value="3"/>
</dbReference>
<evidence type="ECO:0000256" key="1">
    <source>
        <dbReference type="SAM" id="MobiDB-lite"/>
    </source>
</evidence>
<evidence type="ECO:0000259" key="2">
    <source>
        <dbReference type="SMART" id="SM00642"/>
    </source>
</evidence>
<dbReference type="EMBL" id="JACBZD010000001">
    <property type="protein sequence ID" value="NYI03237.1"/>
    <property type="molecule type" value="Genomic_DNA"/>
</dbReference>
<dbReference type="GO" id="GO:0047470">
    <property type="term" value="F:(1,4)-alpha-D-glucan 1-alpha-D-glucosylmutase activity"/>
    <property type="evidence" value="ECO:0007669"/>
    <property type="project" value="UniProtKB-EC"/>
</dbReference>
<evidence type="ECO:0000313" key="4">
    <source>
        <dbReference type="Proteomes" id="UP000567795"/>
    </source>
</evidence>
<dbReference type="EC" id="5.4.99.15" evidence="3"/>
<evidence type="ECO:0000313" key="3">
    <source>
        <dbReference type="EMBL" id="NYI03237.1"/>
    </source>
</evidence>